<dbReference type="SUPFAM" id="SSF52151">
    <property type="entry name" value="FabD/lysophospholipase-like"/>
    <property type="match status" value="1"/>
</dbReference>
<dbReference type="Gene3D" id="3.40.1090.10">
    <property type="entry name" value="Cytosolic phospholipase A2 catalytic domain"/>
    <property type="match status" value="1"/>
</dbReference>
<sequence length="259" mass="27891">MKKLGLTLGSGGIRGFAHLGVLSVLEENNIEADIIVGCSIGSIIGALFCCGLDSAAIMKLAKGLGRDPWLDFVIPKMGFISTRKIYEIMKLLTKEQNIEDLSTIFATVGTDLQSGKEFVFTKGPIAEAVCGSICVPGVFEPYAYNNMLLVDGAVSNPTPVNITKKLGAEVIIAVDMAGTQLDNEIDSMQKVIVHSLRLMEKNLFQYKKLREQCDVLIRPQFSAHGVRSLTDFSNIDSFYASGRAAGEAALPAILKALAD</sequence>
<dbReference type="InterPro" id="IPR050301">
    <property type="entry name" value="NTE"/>
</dbReference>
<dbReference type="Pfam" id="PF01734">
    <property type="entry name" value="Patatin"/>
    <property type="match status" value="1"/>
</dbReference>
<dbReference type="PANTHER" id="PTHR14226:SF76">
    <property type="entry name" value="NTE FAMILY PROTEIN RSSA"/>
    <property type="match status" value="1"/>
</dbReference>
<dbReference type="AlphaFoldDB" id="A0A644VV04"/>
<protein>
    <submittedName>
        <fullName evidence="5">Putative NTE family protein</fullName>
    </submittedName>
</protein>
<dbReference type="PROSITE" id="PS51635">
    <property type="entry name" value="PNPLA"/>
    <property type="match status" value="1"/>
</dbReference>
<comment type="caution">
    <text evidence="5">The sequence shown here is derived from an EMBL/GenBank/DDBJ whole genome shotgun (WGS) entry which is preliminary data.</text>
</comment>
<dbReference type="GO" id="GO:0016042">
    <property type="term" value="P:lipid catabolic process"/>
    <property type="evidence" value="ECO:0007669"/>
    <property type="project" value="UniProtKB-KW"/>
</dbReference>
<dbReference type="PANTHER" id="PTHR14226">
    <property type="entry name" value="NEUROPATHY TARGET ESTERASE/SWISS CHEESE D.MELANOGASTER"/>
    <property type="match status" value="1"/>
</dbReference>
<dbReference type="InterPro" id="IPR016035">
    <property type="entry name" value="Acyl_Trfase/lysoPLipase"/>
</dbReference>
<evidence type="ECO:0000256" key="3">
    <source>
        <dbReference type="ARBA" id="ARBA00023098"/>
    </source>
</evidence>
<evidence type="ECO:0000259" key="4">
    <source>
        <dbReference type="PROSITE" id="PS51635"/>
    </source>
</evidence>
<evidence type="ECO:0000256" key="2">
    <source>
        <dbReference type="ARBA" id="ARBA00022963"/>
    </source>
</evidence>
<name>A0A644VV04_9ZZZZ</name>
<proteinExistence type="predicted"/>
<evidence type="ECO:0000256" key="1">
    <source>
        <dbReference type="ARBA" id="ARBA00022801"/>
    </source>
</evidence>
<accession>A0A644VV04</accession>
<keyword evidence="3" id="KW-0443">Lipid metabolism</keyword>
<gene>
    <name evidence="5" type="ORF">SDC9_41400</name>
</gene>
<keyword evidence="1" id="KW-0378">Hydrolase</keyword>
<dbReference type="GO" id="GO:0016787">
    <property type="term" value="F:hydrolase activity"/>
    <property type="evidence" value="ECO:0007669"/>
    <property type="project" value="UniProtKB-KW"/>
</dbReference>
<organism evidence="5">
    <name type="scientific">bioreactor metagenome</name>
    <dbReference type="NCBI Taxonomy" id="1076179"/>
    <lineage>
        <taxon>unclassified sequences</taxon>
        <taxon>metagenomes</taxon>
        <taxon>ecological metagenomes</taxon>
    </lineage>
</organism>
<feature type="domain" description="PNPLA" evidence="4">
    <location>
        <begin position="6"/>
        <end position="164"/>
    </location>
</feature>
<keyword evidence="2" id="KW-0442">Lipid degradation</keyword>
<dbReference type="EMBL" id="VSSQ01000459">
    <property type="protein sequence ID" value="MPL95231.1"/>
    <property type="molecule type" value="Genomic_DNA"/>
</dbReference>
<evidence type="ECO:0000313" key="5">
    <source>
        <dbReference type="EMBL" id="MPL95231.1"/>
    </source>
</evidence>
<dbReference type="InterPro" id="IPR002641">
    <property type="entry name" value="PNPLA_dom"/>
</dbReference>
<reference evidence="5" key="1">
    <citation type="submission" date="2019-08" db="EMBL/GenBank/DDBJ databases">
        <authorList>
            <person name="Kucharzyk K."/>
            <person name="Murdoch R.W."/>
            <person name="Higgins S."/>
            <person name="Loffler F."/>
        </authorList>
    </citation>
    <scope>NUCLEOTIDE SEQUENCE</scope>
</reference>